<feature type="domain" description="MannoseP isomerase/GMP-like beta-helix" evidence="2">
    <location>
        <begin position="333"/>
        <end position="373"/>
    </location>
</feature>
<dbReference type="Proteomes" id="UP000295781">
    <property type="component" value="Chromosome"/>
</dbReference>
<reference evidence="3 4" key="1">
    <citation type="submission" date="2015-09" db="EMBL/GenBank/DDBJ databases">
        <title>Sorangium comparison.</title>
        <authorList>
            <person name="Zaburannyi N."/>
            <person name="Bunk B."/>
            <person name="Overmann J."/>
            <person name="Mueller R."/>
        </authorList>
    </citation>
    <scope>NUCLEOTIDE SEQUENCE [LARGE SCALE GENOMIC DNA]</scope>
    <source>
        <strain evidence="3 4">So ceGT47</strain>
    </source>
</reference>
<dbReference type="GO" id="GO:0009298">
    <property type="term" value="P:GDP-mannose biosynthetic process"/>
    <property type="evidence" value="ECO:0007669"/>
    <property type="project" value="TreeGrafter"/>
</dbReference>
<keyword evidence="3" id="KW-0548">Nucleotidyltransferase</keyword>
<evidence type="ECO:0000259" key="2">
    <source>
        <dbReference type="Pfam" id="PF22640"/>
    </source>
</evidence>
<evidence type="ECO:0000259" key="1">
    <source>
        <dbReference type="Pfam" id="PF00483"/>
    </source>
</evidence>
<dbReference type="GO" id="GO:0008928">
    <property type="term" value="F:mannose-1-phosphate guanylyltransferase (GDP) activity"/>
    <property type="evidence" value="ECO:0007669"/>
    <property type="project" value="UniProtKB-EC"/>
</dbReference>
<sequence length="382" mass="40903">MNETHPPVHVLILAGGAGTRFWPASRAARPKQLLPLLGGEPLIAATARRVLPLCAREASAGWERLWVATGRRLVAPTRAALPEVPERRLLVEPAPRNTAPCIGWAAATVARDDPEAVLVVLPSDHHIADVPRFLEVLRAAVASARGGAITTIGIRPTHPETGFGYIEAEEAEEATGARGASPQRVLRFVEKPSRERAEEFLASGRFLWNAGMFIFRAGDMTAAIRAHLPALAEGLDEIDRAAALGAEAEAEAVERVFPRLPAISIDHGVMERVSGLAVVPGDFGWSDVGSWQSAWELADKDARGNSAPEGSVLIDARDNHVVDLRARPGDAPGARRVIALLGVEGLVVVETDDALLIVPRDRSQDVKLVVDALKAEGRDRLT</sequence>
<dbReference type="PANTHER" id="PTHR46390">
    <property type="entry name" value="MANNOSE-1-PHOSPHATE GUANYLYLTRANSFERASE"/>
    <property type="match status" value="1"/>
</dbReference>
<dbReference type="Gene3D" id="3.90.550.10">
    <property type="entry name" value="Spore Coat Polysaccharide Biosynthesis Protein SpsA, Chain A"/>
    <property type="match status" value="1"/>
</dbReference>
<dbReference type="AlphaFoldDB" id="A0A4P2QDY1"/>
<dbReference type="PANTHER" id="PTHR46390:SF1">
    <property type="entry name" value="MANNOSE-1-PHOSPHATE GUANYLYLTRANSFERASE"/>
    <property type="match status" value="1"/>
</dbReference>
<dbReference type="InterPro" id="IPR049577">
    <property type="entry name" value="GMPP_N"/>
</dbReference>
<dbReference type="InterPro" id="IPR051161">
    <property type="entry name" value="Mannose-6P_isomerase_type2"/>
</dbReference>
<keyword evidence="3" id="KW-0808">Transferase</keyword>
<dbReference type="SUPFAM" id="SSF159283">
    <property type="entry name" value="Guanosine diphospho-D-mannose pyrophosphorylase/mannose-6-phosphate isomerase linker domain"/>
    <property type="match status" value="1"/>
</dbReference>
<dbReference type="InterPro" id="IPR005835">
    <property type="entry name" value="NTP_transferase_dom"/>
</dbReference>
<proteinExistence type="predicted"/>
<dbReference type="InterPro" id="IPR054566">
    <property type="entry name" value="ManC/GMP-like_b-helix"/>
</dbReference>
<dbReference type="OrthoDB" id="9806359at2"/>
<dbReference type="EC" id="2.7.7.22" evidence="3"/>
<feature type="domain" description="Nucleotidyl transferase" evidence="1">
    <location>
        <begin position="11"/>
        <end position="302"/>
    </location>
</feature>
<dbReference type="Pfam" id="PF22640">
    <property type="entry name" value="ManC_GMP_beta-helix"/>
    <property type="match status" value="1"/>
</dbReference>
<dbReference type="Pfam" id="PF00483">
    <property type="entry name" value="NTP_transferase"/>
    <property type="match status" value="1"/>
</dbReference>
<dbReference type="InterPro" id="IPR029044">
    <property type="entry name" value="Nucleotide-diphossugar_trans"/>
</dbReference>
<gene>
    <name evidence="3" type="ORF">SOCEGT47_082140</name>
</gene>
<dbReference type="GO" id="GO:0004475">
    <property type="term" value="F:mannose-1-phosphate guanylyltransferase (GTP) activity"/>
    <property type="evidence" value="ECO:0007669"/>
    <property type="project" value="InterPro"/>
</dbReference>
<name>A0A4P2QDY1_SORCE</name>
<dbReference type="CDD" id="cd02509">
    <property type="entry name" value="GDP-M1P_Guanylyltransferase"/>
    <property type="match status" value="1"/>
</dbReference>
<evidence type="ECO:0000313" key="4">
    <source>
        <dbReference type="Proteomes" id="UP000295781"/>
    </source>
</evidence>
<dbReference type="RefSeq" id="WP_129356003.1">
    <property type="nucleotide sequence ID" value="NZ_CP012670.1"/>
</dbReference>
<dbReference type="EMBL" id="CP012670">
    <property type="protein sequence ID" value="AUX27618.1"/>
    <property type="molecule type" value="Genomic_DNA"/>
</dbReference>
<organism evidence="3 4">
    <name type="scientific">Sorangium cellulosum</name>
    <name type="common">Polyangium cellulosum</name>
    <dbReference type="NCBI Taxonomy" id="56"/>
    <lineage>
        <taxon>Bacteria</taxon>
        <taxon>Pseudomonadati</taxon>
        <taxon>Myxococcota</taxon>
        <taxon>Polyangia</taxon>
        <taxon>Polyangiales</taxon>
        <taxon>Polyangiaceae</taxon>
        <taxon>Sorangium</taxon>
    </lineage>
</organism>
<accession>A0A4P2QDY1</accession>
<evidence type="ECO:0000313" key="3">
    <source>
        <dbReference type="EMBL" id="AUX27618.1"/>
    </source>
</evidence>
<protein>
    <submittedName>
        <fullName evidence="3">Mannose-1-phosphate guanylyltransferase</fullName>
        <ecNumber evidence="3">2.7.7.22</ecNumber>
    </submittedName>
</protein>
<dbReference type="SUPFAM" id="SSF53448">
    <property type="entry name" value="Nucleotide-diphospho-sugar transferases"/>
    <property type="match status" value="1"/>
</dbReference>